<keyword evidence="2" id="KW-1003">Cell membrane</keyword>
<feature type="transmembrane region" description="Helical" evidence="3">
    <location>
        <begin position="93"/>
        <end position="112"/>
    </location>
</feature>
<feature type="transmembrane region" description="Helical" evidence="3">
    <location>
        <begin position="20"/>
        <end position="38"/>
    </location>
</feature>
<name>A0A173YZR6_9FIRM</name>
<evidence type="ECO:0000313" key="9">
    <source>
        <dbReference type="Proteomes" id="UP000477285"/>
    </source>
</evidence>
<evidence type="ECO:0000313" key="4">
    <source>
        <dbReference type="EMBL" id="CUN69019.1"/>
    </source>
</evidence>
<feature type="transmembrane region" description="Helical" evidence="3">
    <location>
        <begin position="158"/>
        <end position="184"/>
    </location>
</feature>
<comment type="subcellular location">
    <subcellularLocation>
        <location evidence="2">Cell membrane</location>
        <topology evidence="2">Multi-pass membrane protein</topology>
    </subcellularLocation>
</comment>
<proteinExistence type="inferred from homology"/>
<evidence type="ECO:0000256" key="1">
    <source>
        <dbReference type="ARBA" id="ARBA00010692"/>
    </source>
</evidence>
<dbReference type="Proteomes" id="UP000095431">
    <property type="component" value="Unassembled WGS sequence"/>
</dbReference>
<keyword evidence="2 3" id="KW-0472">Membrane</keyword>
<dbReference type="EMBL" id="CYZN01000004">
    <property type="protein sequence ID" value="CUN69019.1"/>
    <property type="molecule type" value="Genomic_DNA"/>
</dbReference>
<dbReference type="RefSeq" id="WP_055058206.1">
    <property type="nucleotide sequence ID" value="NZ_AP031426.1"/>
</dbReference>
<accession>A0A173YZR6</accession>
<evidence type="ECO:0000313" key="8">
    <source>
        <dbReference type="Proteomes" id="UP000095712"/>
    </source>
</evidence>
<evidence type="ECO:0000313" key="7">
    <source>
        <dbReference type="Proteomes" id="UP000095431"/>
    </source>
</evidence>
<dbReference type="AlphaFoldDB" id="A0A173YZR6"/>
<dbReference type="GO" id="GO:0005886">
    <property type="term" value="C:plasma membrane"/>
    <property type="evidence" value="ECO:0007669"/>
    <property type="project" value="UniProtKB-SubCell"/>
</dbReference>
<sequence length="194" mass="20383">MSQSYAKSPAAERKFTTREMVLVGMFAAVLAVISQISLPMPTGVPITIQVFGVALVGAVLGSRLGTTATLVYVLLGAIGLPIFANFSGGISSIVGVTGGYIWAWPIMTWLCGIRPKTENKTKNLAISIVFALIGLLIVETIGGLQWHFVGGSMSIPAIAVYSLTAFIPKDIVITVLAVLIAIPIRKGINNAGNR</sequence>
<dbReference type="EMBL" id="CZAW01000037">
    <property type="protein sequence ID" value="CUP84394.1"/>
    <property type="molecule type" value="Genomic_DNA"/>
</dbReference>
<keyword evidence="2" id="KW-0813">Transport</keyword>
<dbReference type="EMBL" id="WWVQ01000030">
    <property type="protein sequence ID" value="MZL33992.1"/>
    <property type="molecule type" value="Genomic_DNA"/>
</dbReference>
<evidence type="ECO:0000256" key="3">
    <source>
        <dbReference type="SAM" id="Phobius"/>
    </source>
</evidence>
<dbReference type="Gene3D" id="1.10.1760.20">
    <property type="match status" value="1"/>
</dbReference>
<dbReference type="Proteomes" id="UP000095712">
    <property type="component" value="Unassembled WGS sequence"/>
</dbReference>
<keyword evidence="3" id="KW-1133">Transmembrane helix</keyword>
<organism evidence="4 7">
    <name type="scientific">Blautia wexlerae</name>
    <dbReference type="NCBI Taxonomy" id="418240"/>
    <lineage>
        <taxon>Bacteria</taxon>
        <taxon>Bacillati</taxon>
        <taxon>Bacillota</taxon>
        <taxon>Clostridia</taxon>
        <taxon>Lachnospirales</taxon>
        <taxon>Lachnospiraceae</taxon>
        <taxon>Blautia</taxon>
    </lineage>
</organism>
<dbReference type="PANTHER" id="PTHR34295:SF1">
    <property type="entry name" value="BIOTIN TRANSPORTER BIOY"/>
    <property type="match status" value="1"/>
</dbReference>
<feature type="transmembrane region" description="Helical" evidence="3">
    <location>
        <begin position="44"/>
        <end position="62"/>
    </location>
</feature>
<feature type="transmembrane region" description="Helical" evidence="3">
    <location>
        <begin position="69"/>
        <end position="87"/>
    </location>
</feature>
<evidence type="ECO:0000256" key="2">
    <source>
        <dbReference type="PIRNR" id="PIRNR016661"/>
    </source>
</evidence>
<reference evidence="7 8" key="1">
    <citation type="submission" date="2015-09" db="EMBL/GenBank/DDBJ databases">
        <authorList>
            <consortium name="Pathogen Informatics"/>
        </authorList>
    </citation>
    <scope>NUCLEOTIDE SEQUENCE [LARGE SCALE GENOMIC DNA]</scope>
    <source>
        <strain evidence="4 7">2789STDY5834863</strain>
        <strain evidence="5 8">2789STDY5834911</strain>
    </source>
</reference>
<dbReference type="GO" id="GO:0015225">
    <property type="term" value="F:biotin transmembrane transporter activity"/>
    <property type="evidence" value="ECO:0007669"/>
    <property type="project" value="UniProtKB-UniRule"/>
</dbReference>
<feature type="transmembrane region" description="Helical" evidence="3">
    <location>
        <begin position="124"/>
        <end position="146"/>
    </location>
</feature>
<comment type="similarity">
    <text evidence="1 2">Belongs to the BioY family.</text>
</comment>
<reference evidence="6 9" key="2">
    <citation type="journal article" date="2019" name="Nat. Med.">
        <title>A library of human gut bacterial isolates paired with longitudinal multiomics data enables mechanistic microbiome research.</title>
        <authorList>
            <person name="Poyet M."/>
            <person name="Groussin M."/>
            <person name="Gibbons S.M."/>
            <person name="Avila-Pacheco J."/>
            <person name="Jiang X."/>
            <person name="Kearney S.M."/>
            <person name="Perrotta A.R."/>
            <person name="Berdy B."/>
            <person name="Zhao S."/>
            <person name="Lieberman T.D."/>
            <person name="Swanson P.K."/>
            <person name="Smith M."/>
            <person name="Roesemann S."/>
            <person name="Alexander J.E."/>
            <person name="Rich S.A."/>
            <person name="Livny J."/>
            <person name="Vlamakis H."/>
            <person name="Clish C."/>
            <person name="Bullock K."/>
            <person name="Deik A."/>
            <person name="Scott J."/>
            <person name="Pierce K.A."/>
            <person name="Xavier R.J."/>
            <person name="Alm E.J."/>
        </authorList>
    </citation>
    <scope>NUCLEOTIDE SEQUENCE [LARGE SCALE GENOMIC DNA]</scope>
    <source>
        <strain evidence="6 9">BIOML-A1</strain>
    </source>
</reference>
<dbReference type="PIRSF" id="PIRSF016661">
    <property type="entry name" value="BioY"/>
    <property type="match status" value="1"/>
</dbReference>
<dbReference type="PANTHER" id="PTHR34295">
    <property type="entry name" value="BIOTIN TRANSPORTER BIOY"/>
    <property type="match status" value="1"/>
</dbReference>
<dbReference type="Proteomes" id="UP000477285">
    <property type="component" value="Unassembled WGS sequence"/>
</dbReference>
<dbReference type="OrthoDB" id="9803495at2"/>
<dbReference type="Pfam" id="PF02632">
    <property type="entry name" value="BioY"/>
    <property type="match status" value="1"/>
</dbReference>
<evidence type="ECO:0000313" key="6">
    <source>
        <dbReference type="EMBL" id="MZL33992.1"/>
    </source>
</evidence>
<dbReference type="InterPro" id="IPR003784">
    <property type="entry name" value="BioY"/>
</dbReference>
<gene>
    <name evidence="4" type="primary">bioY_1</name>
    <name evidence="5" type="synonym">bioY_2</name>
    <name evidence="4" type="ORF">ERS852478_00812</name>
    <name evidence="5" type="ORF">ERS852523_03005</name>
    <name evidence="6" type="ORF">GT728_12460</name>
</gene>
<dbReference type="eggNOG" id="COG1268">
    <property type="taxonomic scope" value="Bacteria"/>
</dbReference>
<keyword evidence="3" id="KW-0812">Transmembrane</keyword>
<protein>
    <recommendedName>
        <fullName evidence="2">Biotin transporter</fullName>
    </recommendedName>
</protein>
<evidence type="ECO:0000313" key="5">
    <source>
        <dbReference type="EMBL" id="CUP84394.1"/>
    </source>
</evidence>